<comment type="similarity">
    <text evidence="12">Belongs to the flavin monoamine oxidase family.</text>
</comment>
<accession>A0A2P6NPY8</accession>
<keyword evidence="4" id="KW-0813">Transport</keyword>
<dbReference type="InterPro" id="IPR008509">
    <property type="entry name" value="MOT2/MFSD5"/>
</dbReference>
<organism evidence="14 15">
    <name type="scientific">Planoprotostelium fungivorum</name>
    <dbReference type="NCBI Taxonomy" id="1890364"/>
    <lineage>
        <taxon>Eukaryota</taxon>
        <taxon>Amoebozoa</taxon>
        <taxon>Evosea</taxon>
        <taxon>Variosea</taxon>
        <taxon>Cavosteliida</taxon>
        <taxon>Cavosteliaceae</taxon>
        <taxon>Planoprotostelium</taxon>
    </lineage>
</organism>
<keyword evidence="12" id="KW-0274">FAD</keyword>
<evidence type="ECO:0000256" key="2">
    <source>
        <dbReference type="ARBA" id="ARBA00003019"/>
    </source>
</evidence>
<keyword evidence="12" id="KW-0285">Flavoprotein</keyword>
<evidence type="ECO:0000256" key="10">
    <source>
        <dbReference type="ARBA" id="ARBA00023136"/>
    </source>
</evidence>
<comment type="cofactor">
    <cofactor evidence="1 12">
        <name>FAD</name>
        <dbReference type="ChEBI" id="CHEBI:57692"/>
    </cofactor>
</comment>
<feature type="transmembrane region" description="Helical" evidence="12">
    <location>
        <begin position="521"/>
        <end position="538"/>
    </location>
</feature>
<feature type="transmembrane region" description="Helical" evidence="12">
    <location>
        <begin position="459"/>
        <end position="481"/>
    </location>
</feature>
<feature type="transmembrane region" description="Helical" evidence="12">
    <location>
        <begin position="97"/>
        <end position="116"/>
    </location>
</feature>
<evidence type="ECO:0000313" key="14">
    <source>
        <dbReference type="EMBL" id="PRP86026.1"/>
    </source>
</evidence>
<feature type="domain" description="Amine oxidase" evidence="13">
    <location>
        <begin position="621"/>
        <end position="1049"/>
    </location>
</feature>
<feature type="transmembrane region" description="Helical" evidence="12">
    <location>
        <begin position="20"/>
        <end position="39"/>
    </location>
</feature>
<feature type="transmembrane region" description="Helical" evidence="12">
    <location>
        <begin position="60"/>
        <end position="77"/>
    </location>
</feature>
<feature type="transmembrane region" description="Helical" evidence="12">
    <location>
        <begin position="211"/>
        <end position="232"/>
    </location>
</feature>
<evidence type="ECO:0000256" key="7">
    <source>
        <dbReference type="ARBA" id="ARBA00022989"/>
    </source>
</evidence>
<dbReference type="Gene3D" id="1.20.1250.20">
    <property type="entry name" value="MFS general substrate transporter like domains"/>
    <property type="match status" value="1"/>
</dbReference>
<dbReference type="InterPro" id="IPR002937">
    <property type="entry name" value="Amino_oxidase"/>
</dbReference>
<dbReference type="InterPro" id="IPR001613">
    <property type="entry name" value="Flavin_amine_oxidase"/>
</dbReference>
<dbReference type="Pfam" id="PF05631">
    <property type="entry name" value="MFS_5"/>
    <property type="match status" value="1"/>
</dbReference>
<dbReference type="CDD" id="cd06174">
    <property type="entry name" value="MFS"/>
    <property type="match status" value="1"/>
</dbReference>
<dbReference type="EC" id="1.4.3.-" evidence="12"/>
<dbReference type="PANTHER" id="PTHR23516">
    <property type="entry name" value="SAM (S-ADENOSYL METHIONINE) TRANSPORTER"/>
    <property type="match status" value="1"/>
</dbReference>
<proteinExistence type="inferred from homology"/>
<dbReference type="PANTHER" id="PTHR23516:SF1">
    <property type="entry name" value="MOLYBDATE-ANION TRANSPORTER"/>
    <property type="match status" value="1"/>
</dbReference>
<feature type="transmembrane region" description="Helical" evidence="12">
    <location>
        <begin position="182"/>
        <end position="205"/>
    </location>
</feature>
<dbReference type="InterPro" id="IPR036259">
    <property type="entry name" value="MFS_trans_sf"/>
</dbReference>
<evidence type="ECO:0000259" key="13">
    <source>
        <dbReference type="Pfam" id="PF01593"/>
    </source>
</evidence>
<dbReference type="CDD" id="cd17487">
    <property type="entry name" value="MFS_MFSD5_like"/>
    <property type="match status" value="1"/>
</dbReference>
<dbReference type="SUPFAM" id="SSF54373">
    <property type="entry name" value="FAD-linked reductases, C-terminal domain"/>
    <property type="match status" value="1"/>
</dbReference>
<reference evidence="14 15" key="1">
    <citation type="journal article" date="2018" name="Genome Biol. Evol.">
        <title>Multiple Roots of Fruiting Body Formation in Amoebozoa.</title>
        <authorList>
            <person name="Hillmann F."/>
            <person name="Forbes G."/>
            <person name="Novohradska S."/>
            <person name="Ferling I."/>
            <person name="Riege K."/>
            <person name="Groth M."/>
            <person name="Westermann M."/>
            <person name="Marz M."/>
            <person name="Spaller T."/>
            <person name="Winckler T."/>
            <person name="Schaap P."/>
            <person name="Glockner G."/>
        </authorList>
    </citation>
    <scope>NUCLEOTIDE SEQUENCE [LARGE SCALE GENOMIC DNA]</scope>
    <source>
        <strain evidence="14 15">Jena</strain>
    </source>
</reference>
<feature type="binding site" evidence="11">
    <location>
        <position position="838"/>
    </location>
    <ligand>
        <name>FAD</name>
        <dbReference type="ChEBI" id="CHEBI:57692"/>
    </ligand>
</feature>
<dbReference type="GO" id="GO:0005886">
    <property type="term" value="C:plasma membrane"/>
    <property type="evidence" value="ECO:0007669"/>
    <property type="project" value="UniProtKB-SubCell"/>
</dbReference>
<dbReference type="Proteomes" id="UP000241769">
    <property type="component" value="Unassembled WGS sequence"/>
</dbReference>
<gene>
    <name evidence="14" type="ORF">PROFUN_05797</name>
</gene>
<comment type="function">
    <text evidence="2">Mediates high-affinity intracellular uptake of the rare oligo-element molybdenum.</text>
</comment>
<dbReference type="Pfam" id="PF01593">
    <property type="entry name" value="Amino_oxidase"/>
    <property type="match status" value="1"/>
</dbReference>
<keyword evidence="10 12" id="KW-0472">Membrane</keyword>
<keyword evidence="15" id="KW-1185">Reference proteome</keyword>
<dbReference type="InterPro" id="IPR036188">
    <property type="entry name" value="FAD/NAD-bd_sf"/>
</dbReference>
<dbReference type="Gene3D" id="3.90.660.10">
    <property type="match status" value="1"/>
</dbReference>
<dbReference type="SUPFAM" id="SSF103473">
    <property type="entry name" value="MFS general substrate transporter"/>
    <property type="match status" value="1"/>
</dbReference>
<feature type="transmembrane region" description="Helical" evidence="12">
    <location>
        <begin position="493"/>
        <end position="509"/>
    </location>
</feature>
<dbReference type="OrthoDB" id="263957at2759"/>
<evidence type="ECO:0000256" key="6">
    <source>
        <dbReference type="ARBA" id="ARBA00022692"/>
    </source>
</evidence>
<evidence type="ECO:0000256" key="1">
    <source>
        <dbReference type="ARBA" id="ARBA00001974"/>
    </source>
</evidence>
<dbReference type="STRING" id="1890364.A0A2P6NPY8"/>
<dbReference type="HAMAP" id="MF_00010">
    <property type="entry name" value="UPF0060"/>
    <property type="match status" value="1"/>
</dbReference>
<feature type="transmembrane region" description="Helical" evidence="12">
    <location>
        <begin position="388"/>
        <end position="408"/>
    </location>
</feature>
<feature type="transmembrane region" description="Helical" evidence="12">
    <location>
        <begin position="148"/>
        <end position="170"/>
    </location>
</feature>
<dbReference type="SUPFAM" id="SSF51905">
    <property type="entry name" value="FAD/NAD(P)-binding domain"/>
    <property type="match status" value="1"/>
</dbReference>
<protein>
    <recommendedName>
        <fullName evidence="12">Amine oxidase</fullName>
        <ecNumber evidence="12">1.4.3.-</ecNumber>
    </recommendedName>
</protein>
<dbReference type="GO" id="GO:0016491">
    <property type="term" value="F:oxidoreductase activity"/>
    <property type="evidence" value="ECO:0007669"/>
    <property type="project" value="UniProtKB-KW"/>
</dbReference>
<dbReference type="InterPro" id="IPR003844">
    <property type="entry name" value="UPF0060"/>
</dbReference>
<feature type="transmembrane region" description="Helical" evidence="12">
    <location>
        <begin position="414"/>
        <end position="432"/>
    </location>
</feature>
<dbReference type="PRINTS" id="PR00757">
    <property type="entry name" value="AMINEOXDASEF"/>
</dbReference>
<evidence type="ECO:0000256" key="11">
    <source>
        <dbReference type="PIRSR" id="PIRSR601613-1"/>
    </source>
</evidence>
<feature type="binding site" evidence="11">
    <location>
        <begin position="642"/>
        <end position="643"/>
    </location>
    <ligand>
        <name>FAD</name>
        <dbReference type="ChEBI" id="CHEBI:57692"/>
    </ligand>
</feature>
<feature type="transmembrane region" description="Helical" evidence="12">
    <location>
        <begin position="355"/>
        <end position="376"/>
    </location>
</feature>
<dbReference type="GO" id="GO:0015098">
    <property type="term" value="F:molybdate ion transmembrane transporter activity"/>
    <property type="evidence" value="ECO:0007669"/>
    <property type="project" value="InterPro"/>
</dbReference>
<keyword evidence="6 12" id="KW-0812">Transmembrane</keyword>
<evidence type="ECO:0000256" key="5">
    <source>
        <dbReference type="ARBA" id="ARBA00022475"/>
    </source>
</evidence>
<name>A0A2P6NPY8_9EUKA</name>
<dbReference type="GO" id="GO:0006811">
    <property type="term" value="P:monoatomic ion transport"/>
    <property type="evidence" value="ECO:0007669"/>
    <property type="project" value="UniProtKB-KW"/>
</dbReference>
<feature type="transmembrane region" description="Helical" evidence="12">
    <location>
        <begin position="264"/>
        <end position="285"/>
    </location>
</feature>
<dbReference type="Gene3D" id="3.50.50.60">
    <property type="entry name" value="FAD/NAD(P)-binding domain"/>
    <property type="match status" value="1"/>
</dbReference>
<feature type="transmembrane region" description="Helical" evidence="12">
    <location>
        <begin position="297"/>
        <end position="319"/>
    </location>
</feature>
<comment type="subcellular location">
    <subcellularLocation>
        <location evidence="3">Cell membrane</location>
        <topology evidence="3">Multi-pass membrane protein</topology>
    </subcellularLocation>
</comment>
<feature type="transmembrane region" description="Helical" evidence="12">
    <location>
        <begin position="123"/>
        <end position="142"/>
    </location>
</feature>
<evidence type="ECO:0000256" key="3">
    <source>
        <dbReference type="ARBA" id="ARBA00004651"/>
    </source>
</evidence>
<keyword evidence="5" id="KW-1003">Cell membrane</keyword>
<dbReference type="InterPro" id="IPR037185">
    <property type="entry name" value="EmrE-like"/>
</dbReference>
<evidence type="ECO:0000313" key="15">
    <source>
        <dbReference type="Proteomes" id="UP000241769"/>
    </source>
</evidence>
<feature type="binding site" evidence="11">
    <location>
        <position position="622"/>
    </location>
    <ligand>
        <name>FAD</name>
        <dbReference type="ChEBI" id="CHEBI:57692"/>
    </ligand>
</feature>
<feature type="transmembrane region" description="Helical" evidence="12">
    <location>
        <begin position="331"/>
        <end position="349"/>
    </location>
</feature>
<keyword evidence="7 12" id="KW-1133">Transmembrane helix</keyword>
<comment type="caution">
    <text evidence="14">The sequence shown here is derived from an EMBL/GenBank/DDBJ whole genome shotgun (WGS) entry which is preliminary data.</text>
</comment>
<evidence type="ECO:0000256" key="9">
    <source>
        <dbReference type="ARBA" id="ARBA00023065"/>
    </source>
</evidence>
<feature type="transmembrane region" description="Helical" evidence="12">
    <location>
        <begin position="550"/>
        <end position="566"/>
    </location>
</feature>
<evidence type="ECO:0000256" key="8">
    <source>
        <dbReference type="ARBA" id="ARBA00023002"/>
    </source>
</evidence>
<dbReference type="EMBL" id="MDYQ01000036">
    <property type="protein sequence ID" value="PRP86026.1"/>
    <property type="molecule type" value="Genomic_DNA"/>
</dbReference>
<dbReference type="Pfam" id="PF02694">
    <property type="entry name" value="UPF0060"/>
    <property type="match status" value="1"/>
</dbReference>
<evidence type="ECO:0000256" key="4">
    <source>
        <dbReference type="ARBA" id="ARBA00022448"/>
    </source>
</evidence>
<feature type="transmembrane region" description="Helical" evidence="12">
    <location>
        <begin position="596"/>
        <end position="621"/>
    </location>
</feature>
<sequence length="1090" mass="120908">MERNRLLVVSHILDKSMIESHANQITVLFIGLVLLCIFIRRLQGKDTRASQDDGFRSFQYRYLIVYLLAMGADWLQGPYVYKLYSSYDFSQEEISQLFVGGFLSGAIFGTFVGTLADKYGRKRLTIVFGISYILSCLTKYINHFWVLMLGRILGGISTSLLFSVLEAWMVAEHHKRGFGENLLSLTFSLTSFYNGVVAITAGLAASAVADTFGYVAPFGLSIILLAIMIVLAHSQWSENFGDENVQFWSTFDGAWEAIRKDVRIVLLCLIQSFFEAAMYTFVFMWTPVLTPDASVQIPLGLVFACFMVSLMIGSSVFSIISERHLFTTETVATIMLCVSALTLSVPILFENLYVNLPAFLVFEMCCGVYWPCYGTIRSRMIPESCRSGVMNFARIPLNLIVVFVLTQAGSQSHSTSFMMCLGCLVIAIVLQMKLNQLPPREKTTIPDQTRIILNEMNPALQIFVSILIFILAGIAEIGGGWLVWQTIREKRPWWWALLGSLILVAYGFIPTLQKTSFSRSYAAYGGIFVAMSFLWGYIFDKTVPDRWDLIGGVIVMIGVIFIMFVPRGQGEDDINPQLPVCAVLAFHTNTNSMRSVFVLVALVVCIADGHLYDAIIVGGGLSGLSTARRLHQAGKDNILVLEAQDRVGGRTLDVKTSKGNVLEMGGQWIGPGQDEMFNLSRALGIETFDMYTKGDVTYRWNGQNTRYSGDVPPIGLLAKADLLQARYKLNRVNNVDKERPWNTPSAKEYDENSIGSWIEANMWTLEAKQVVRMALKAVYGEDVGSVSLLDLLSLIASSGGLDAVLDGAQDTRFKQGPQSISIAMAKDLGAIVHLKEKVVCIEESGGSFIVHSDLGRYEAKHVVVTLPRPTISSIQFSPYLPAPLVQLLQRQPMGNVIKMNIVYDTPFWRETGSNGQALLPEENSPFVVTYDNSPPDGSEGIIIGLMIGSRARQLAQLSKEERQLQAVDLLVQLYGPSAGNFTEFHEKVWAEDEFAHGAYGSYNPPGVLFQFQDETRTKTLGNLHFAGEATSEEWSGYMEGAVRSGYRVCITDTDRSLCTKIDSSMTLGIGQRTVTADRSTSHGYHLTARD</sequence>
<dbReference type="SUPFAM" id="SSF103481">
    <property type="entry name" value="Multidrug resistance efflux transporter EmrE"/>
    <property type="match status" value="1"/>
</dbReference>
<dbReference type="InParanoid" id="A0A2P6NPY8"/>
<keyword evidence="8 12" id="KW-0560">Oxidoreductase</keyword>
<dbReference type="Gene3D" id="1.10.405.10">
    <property type="entry name" value="Guanine Nucleotide Dissociation Inhibitor, domain 1"/>
    <property type="match status" value="1"/>
</dbReference>
<evidence type="ECO:0000256" key="12">
    <source>
        <dbReference type="RuleBase" id="RU362067"/>
    </source>
</evidence>
<keyword evidence="9" id="KW-0406">Ion transport</keyword>
<dbReference type="AlphaFoldDB" id="A0A2P6NPY8"/>
<dbReference type="NCBIfam" id="NF002586">
    <property type="entry name" value="PRK02237.1"/>
    <property type="match status" value="1"/>
</dbReference>